<gene>
    <name evidence="2" type="ORF">F3168_12085</name>
</gene>
<dbReference type="Proteomes" id="UP000481327">
    <property type="component" value="Unassembled WGS sequence"/>
</dbReference>
<name>A0A7C9GQV3_9SPHN</name>
<dbReference type="OrthoDB" id="9806994at2"/>
<dbReference type="EMBL" id="WIOL01000004">
    <property type="protein sequence ID" value="MQT17996.1"/>
    <property type="molecule type" value="Genomic_DNA"/>
</dbReference>
<sequence length="82" mass="8838">MSDNAFPKLPVELPSGARPALNTEQAAAYCGLAATTMETLRCRGGGPRFVRYGRKAIRYVMSDLDQWMAARTVGSTSENLAA</sequence>
<feature type="domain" description="Helix-turn-helix" evidence="1">
    <location>
        <begin position="21"/>
        <end position="71"/>
    </location>
</feature>
<reference evidence="2 3" key="1">
    <citation type="submission" date="2019-09" db="EMBL/GenBank/DDBJ databases">
        <title>Polymorphobacter sp. isolated from a lake in China.</title>
        <authorList>
            <person name="Liu Z."/>
        </authorList>
    </citation>
    <scope>NUCLEOTIDE SEQUENCE [LARGE SCALE GENOMIC DNA]</scope>
    <source>
        <strain evidence="2 3">D40P</strain>
    </source>
</reference>
<keyword evidence="3" id="KW-1185">Reference proteome</keyword>
<proteinExistence type="predicted"/>
<evidence type="ECO:0000313" key="2">
    <source>
        <dbReference type="EMBL" id="MQT17996.1"/>
    </source>
</evidence>
<evidence type="ECO:0000259" key="1">
    <source>
        <dbReference type="Pfam" id="PF12728"/>
    </source>
</evidence>
<evidence type="ECO:0000313" key="3">
    <source>
        <dbReference type="Proteomes" id="UP000481327"/>
    </source>
</evidence>
<dbReference type="Pfam" id="PF12728">
    <property type="entry name" value="HTH_17"/>
    <property type="match status" value="1"/>
</dbReference>
<dbReference type="AlphaFoldDB" id="A0A7C9GQV3"/>
<dbReference type="InterPro" id="IPR041657">
    <property type="entry name" value="HTH_17"/>
</dbReference>
<protein>
    <submittedName>
        <fullName evidence="2">Helix-turn-helix domain-containing protein</fullName>
    </submittedName>
</protein>
<accession>A0A7C9GQV3</accession>
<dbReference type="RefSeq" id="WP_152578451.1">
    <property type="nucleotide sequence ID" value="NZ_JAATJI010000001.1"/>
</dbReference>
<comment type="caution">
    <text evidence="2">The sequence shown here is derived from an EMBL/GenBank/DDBJ whole genome shotgun (WGS) entry which is preliminary data.</text>
</comment>
<organism evidence="2 3">
    <name type="scientific">Sandarakinorhabdus fusca</name>
    <dbReference type="NCBI Taxonomy" id="1439888"/>
    <lineage>
        <taxon>Bacteria</taxon>
        <taxon>Pseudomonadati</taxon>
        <taxon>Pseudomonadota</taxon>
        <taxon>Alphaproteobacteria</taxon>
        <taxon>Sphingomonadales</taxon>
        <taxon>Sphingosinicellaceae</taxon>
        <taxon>Sandarakinorhabdus</taxon>
    </lineage>
</organism>